<gene>
    <name evidence="3" type="ORF">NUH88_16865</name>
</gene>
<keyword evidence="4" id="KW-1185">Reference proteome</keyword>
<dbReference type="Pfam" id="PF13937">
    <property type="entry name" value="DUF4212"/>
    <property type="match status" value="1"/>
</dbReference>
<name>A0A9J7ANS4_9PROT</name>
<dbReference type="InterPro" id="IPR019886">
    <property type="entry name" value="Na_symporter_ssu"/>
</dbReference>
<evidence type="ECO:0000313" key="3">
    <source>
        <dbReference type="EMBL" id="UUX49064.1"/>
    </source>
</evidence>
<dbReference type="EMBL" id="CP102480">
    <property type="protein sequence ID" value="UUX49064.1"/>
    <property type="molecule type" value="Genomic_DNA"/>
</dbReference>
<feature type="domain" description="Sodium symporter small subunit" evidence="2">
    <location>
        <begin position="9"/>
        <end position="83"/>
    </location>
</feature>
<feature type="transmembrane region" description="Helical" evidence="1">
    <location>
        <begin position="43"/>
        <end position="71"/>
    </location>
</feature>
<dbReference type="AlphaFoldDB" id="A0A9J7ANS4"/>
<feature type="transmembrane region" description="Helical" evidence="1">
    <location>
        <begin position="18"/>
        <end position="37"/>
    </location>
</feature>
<reference evidence="3" key="1">
    <citation type="submission" date="2022-08" db="EMBL/GenBank/DDBJ databases">
        <title>Nisaea acidiphila sp. nov., isolated from a marine algal debris and emended description of the genus Nisaea Urios et al. 2008.</title>
        <authorList>
            <person name="Kwon K."/>
        </authorList>
    </citation>
    <scope>NUCLEOTIDE SEQUENCE</scope>
    <source>
        <strain evidence="3">MEBiC11861</strain>
    </source>
</reference>
<protein>
    <submittedName>
        <fullName evidence="3">DUF4212 domain-containing protein</fullName>
    </submittedName>
</protein>
<dbReference type="RefSeq" id="WP_257767565.1">
    <property type="nucleotide sequence ID" value="NZ_CP102480.1"/>
</dbReference>
<proteinExistence type="predicted"/>
<organism evidence="3 4">
    <name type="scientific">Nisaea acidiphila</name>
    <dbReference type="NCBI Taxonomy" id="1862145"/>
    <lineage>
        <taxon>Bacteria</taxon>
        <taxon>Pseudomonadati</taxon>
        <taxon>Pseudomonadota</taxon>
        <taxon>Alphaproteobacteria</taxon>
        <taxon>Rhodospirillales</taxon>
        <taxon>Thalassobaculaceae</taxon>
        <taxon>Nisaea</taxon>
    </lineage>
</organism>
<keyword evidence="1" id="KW-0812">Transmembrane</keyword>
<accession>A0A9J7ANS4</accession>
<evidence type="ECO:0000259" key="2">
    <source>
        <dbReference type="Pfam" id="PF13937"/>
    </source>
</evidence>
<evidence type="ECO:0000313" key="4">
    <source>
        <dbReference type="Proteomes" id="UP001060336"/>
    </source>
</evidence>
<keyword evidence="1" id="KW-0472">Membrane</keyword>
<dbReference type="KEGG" id="naci:NUH88_16865"/>
<dbReference type="Proteomes" id="UP001060336">
    <property type="component" value="Chromosome"/>
</dbReference>
<sequence>MAQADSNHEAHWQRTKSLTILVLIIWFIFAFGVHWFAPQLNSISILGFPLGFYMAGQGSLFAFVVIIFWFARAQNRIDEEFGVAEEENEDE</sequence>
<evidence type="ECO:0000256" key="1">
    <source>
        <dbReference type="SAM" id="Phobius"/>
    </source>
</evidence>
<keyword evidence="1" id="KW-1133">Transmembrane helix</keyword>
<dbReference type="NCBIfam" id="TIGR03647">
    <property type="entry name" value="Na_symport_sm"/>
    <property type="match status" value="1"/>
</dbReference>